<evidence type="ECO:0000256" key="1">
    <source>
        <dbReference type="ARBA" id="ARBA00001947"/>
    </source>
</evidence>
<evidence type="ECO:0008006" key="8">
    <source>
        <dbReference type="Google" id="ProtNLM"/>
    </source>
</evidence>
<dbReference type="Gene3D" id="3.20.20.140">
    <property type="entry name" value="Metal-dependent hydrolases"/>
    <property type="match status" value="1"/>
</dbReference>
<dbReference type="Gene3D" id="2.30.40.10">
    <property type="entry name" value="Urease, subunit C, domain 1"/>
    <property type="match status" value="1"/>
</dbReference>
<evidence type="ECO:0000256" key="5">
    <source>
        <dbReference type="SAM" id="SignalP"/>
    </source>
</evidence>
<dbReference type="InterPro" id="IPR011059">
    <property type="entry name" value="Metal-dep_hydrolase_composite"/>
</dbReference>
<dbReference type="PANTHER" id="PTHR11271">
    <property type="entry name" value="GUANINE DEAMINASE"/>
    <property type="match status" value="1"/>
</dbReference>
<name>A0ABQ2Q7V0_9GAMM</name>
<sequence length="125" mass="13741">MSKNTASAAHVSAALLSSSSSAMADTTVIRSSFLHFLQDPTQVNNIFDAYQYLEDGLLVIENGHIKTLTAFDAQTAQQYSSIIDKRGKLIIPGFIDTHTHYAQTQMIAAYGEQLLTWLNTNTQTT</sequence>
<evidence type="ECO:0000256" key="4">
    <source>
        <dbReference type="ARBA" id="ARBA00022833"/>
    </source>
</evidence>
<feature type="signal peptide" evidence="5">
    <location>
        <begin position="1"/>
        <end position="24"/>
    </location>
</feature>
<feature type="chain" id="PRO_5046536423" description="Guanine deaminase" evidence="5">
    <location>
        <begin position="25"/>
        <end position="125"/>
    </location>
</feature>
<dbReference type="SUPFAM" id="SSF51338">
    <property type="entry name" value="Composite domain of metallo-dependent hydrolases"/>
    <property type="match status" value="1"/>
</dbReference>
<keyword evidence="2" id="KW-0479">Metal-binding</keyword>
<keyword evidence="3" id="KW-0378">Hydrolase</keyword>
<dbReference type="RefSeq" id="WP_188921316.1">
    <property type="nucleotide sequence ID" value="NZ_BMQV01000031.1"/>
</dbReference>
<dbReference type="EMBL" id="BMQV01000031">
    <property type="protein sequence ID" value="GGP60040.1"/>
    <property type="molecule type" value="Genomic_DNA"/>
</dbReference>
<organism evidence="6 7">
    <name type="scientific">Shewanella saliphila</name>
    <dbReference type="NCBI Taxonomy" id="2282698"/>
    <lineage>
        <taxon>Bacteria</taxon>
        <taxon>Pseudomonadati</taxon>
        <taxon>Pseudomonadota</taxon>
        <taxon>Gammaproteobacteria</taxon>
        <taxon>Alteromonadales</taxon>
        <taxon>Shewanellaceae</taxon>
        <taxon>Shewanella</taxon>
    </lineage>
</organism>
<protein>
    <recommendedName>
        <fullName evidence="8">Guanine deaminase</fullName>
    </recommendedName>
</protein>
<comment type="cofactor">
    <cofactor evidence="1">
        <name>Zn(2+)</name>
        <dbReference type="ChEBI" id="CHEBI:29105"/>
    </cofactor>
</comment>
<reference evidence="7" key="1">
    <citation type="journal article" date="2019" name="Int. J. Syst. Evol. Microbiol.">
        <title>The Global Catalogue of Microorganisms (GCM) 10K type strain sequencing project: providing services to taxonomists for standard genome sequencing and annotation.</title>
        <authorList>
            <consortium name="The Broad Institute Genomics Platform"/>
            <consortium name="The Broad Institute Genome Sequencing Center for Infectious Disease"/>
            <person name="Wu L."/>
            <person name="Ma J."/>
        </authorList>
    </citation>
    <scope>NUCLEOTIDE SEQUENCE [LARGE SCALE GENOMIC DNA]</scope>
    <source>
        <strain evidence="7">JCM 32304</strain>
    </source>
</reference>
<evidence type="ECO:0000313" key="6">
    <source>
        <dbReference type="EMBL" id="GGP60040.1"/>
    </source>
</evidence>
<comment type="caution">
    <text evidence="6">The sequence shown here is derived from an EMBL/GenBank/DDBJ whole genome shotgun (WGS) entry which is preliminary data.</text>
</comment>
<accession>A0ABQ2Q7V0</accession>
<keyword evidence="5" id="KW-0732">Signal</keyword>
<dbReference type="InterPro" id="IPR051607">
    <property type="entry name" value="Metallo-dep_hydrolases"/>
</dbReference>
<keyword evidence="7" id="KW-1185">Reference proteome</keyword>
<evidence type="ECO:0000256" key="2">
    <source>
        <dbReference type="ARBA" id="ARBA00022723"/>
    </source>
</evidence>
<evidence type="ECO:0000256" key="3">
    <source>
        <dbReference type="ARBA" id="ARBA00022801"/>
    </source>
</evidence>
<dbReference type="Proteomes" id="UP000654367">
    <property type="component" value="Unassembled WGS sequence"/>
</dbReference>
<gene>
    <name evidence="6" type="ORF">GCM10009409_27420</name>
</gene>
<proteinExistence type="predicted"/>
<evidence type="ECO:0000313" key="7">
    <source>
        <dbReference type="Proteomes" id="UP000654367"/>
    </source>
</evidence>
<dbReference type="PANTHER" id="PTHR11271:SF6">
    <property type="entry name" value="GUANINE DEAMINASE"/>
    <property type="match status" value="1"/>
</dbReference>
<keyword evidence="4" id="KW-0862">Zinc</keyword>